<organism evidence="1 2">
    <name type="scientific">Hypoxylon rubiginosum</name>
    <dbReference type="NCBI Taxonomy" id="110542"/>
    <lineage>
        <taxon>Eukaryota</taxon>
        <taxon>Fungi</taxon>
        <taxon>Dikarya</taxon>
        <taxon>Ascomycota</taxon>
        <taxon>Pezizomycotina</taxon>
        <taxon>Sordariomycetes</taxon>
        <taxon>Xylariomycetidae</taxon>
        <taxon>Xylariales</taxon>
        <taxon>Hypoxylaceae</taxon>
        <taxon>Hypoxylon</taxon>
    </lineage>
</organism>
<dbReference type="Proteomes" id="UP001497680">
    <property type="component" value="Unassembled WGS sequence"/>
</dbReference>
<sequence length="507" mass="57015">MEKQGKTQPQLRTRRPSRLSRSCIILAISLFLFSFMLPSRTSFFQNQEHKSNIAKVQKCAIENLKSDLSFLDAASPIEEYEFLDRRDRLARALVASEADAFILEPGYTFQYYGNISQSDWEPWEPEERPFLMLVLPRISGGVISAKTAFLAPYFEEGRVRMLGIPSREPELEIVIWEEHWDPYSTLIESQLFSGLADRKPKIVIDEEMRDFIARGLANAGFQTQGLTPEVELVRQIKSSTEVEVLRAVNTGTVAAVRAMRPCLVAGLTENEVRDILDASLLSIGFSLFFNIVLFEEDGALPHCGFVVGQKKLTHETMVVIDVGAHYLGYSSDICRRFFIDGAAKPKRACLNFLSFFSDKMGLFKQVPHVETELHAEKLRVWKIVLDAQTAAASQFKPNNSAANVDLAARKVIEEAGYGYGFTHRLGHGIGIKGTIFQLEFNHILTTSPYLNKWNTKVALQPGMTFTNEPGIYLEGKFGVRHEDIYLITENGEAELLTGRRAAGPYSP</sequence>
<keyword evidence="2" id="KW-1185">Reference proteome</keyword>
<evidence type="ECO:0000313" key="1">
    <source>
        <dbReference type="EMBL" id="KAI6081775.1"/>
    </source>
</evidence>
<evidence type="ECO:0000313" key="2">
    <source>
        <dbReference type="Proteomes" id="UP001497680"/>
    </source>
</evidence>
<accession>A0ACC0CN55</accession>
<name>A0ACC0CN55_9PEZI</name>
<reference evidence="1 2" key="1">
    <citation type="journal article" date="2022" name="New Phytol.">
        <title>Ecological generalism drives hyperdiversity of secondary metabolite gene clusters in xylarialean endophytes.</title>
        <authorList>
            <person name="Franco M.E.E."/>
            <person name="Wisecaver J.H."/>
            <person name="Arnold A.E."/>
            <person name="Ju Y.M."/>
            <person name="Slot J.C."/>
            <person name="Ahrendt S."/>
            <person name="Moore L.P."/>
            <person name="Eastman K.E."/>
            <person name="Scott K."/>
            <person name="Konkel Z."/>
            <person name="Mondo S.J."/>
            <person name="Kuo A."/>
            <person name="Hayes R.D."/>
            <person name="Haridas S."/>
            <person name="Andreopoulos B."/>
            <person name="Riley R."/>
            <person name="LaButti K."/>
            <person name="Pangilinan J."/>
            <person name="Lipzen A."/>
            <person name="Amirebrahimi M."/>
            <person name="Yan J."/>
            <person name="Adam C."/>
            <person name="Keymanesh K."/>
            <person name="Ng V."/>
            <person name="Louie K."/>
            <person name="Northen T."/>
            <person name="Drula E."/>
            <person name="Henrissat B."/>
            <person name="Hsieh H.M."/>
            <person name="Youens-Clark K."/>
            <person name="Lutzoni F."/>
            <person name="Miadlikowska J."/>
            <person name="Eastwood D.C."/>
            <person name="Hamelin R.C."/>
            <person name="Grigoriev I.V."/>
            <person name="U'Ren J.M."/>
        </authorList>
    </citation>
    <scope>NUCLEOTIDE SEQUENCE [LARGE SCALE GENOMIC DNA]</scope>
    <source>
        <strain evidence="1 2">ER1909</strain>
    </source>
</reference>
<gene>
    <name evidence="1" type="ORF">F4821DRAFT_272916</name>
</gene>
<dbReference type="EMBL" id="MU394386">
    <property type="protein sequence ID" value="KAI6081775.1"/>
    <property type="molecule type" value="Genomic_DNA"/>
</dbReference>
<comment type="caution">
    <text evidence="1">The sequence shown here is derived from an EMBL/GenBank/DDBJ whole genome shotgun (WGS) entry which is preliminary data.</text>
</comment>
<proteinExistence type="predicted"/>
<protein>
    <submittedName>
        <fullName evidence="1">Prolidase/Aminopeptidase P-like protein</fullName>
    </submittedName>
</protein>